<proteinExistence type="predicted"/>
<evidence type="ECO:0000313" key="1">
    <source>
        <dbReference type="EMBL" id="MBX50553.1"/>
    </source>
</evidence>
<reference evidence="1" key="1">
    <citation type="submission" date="2018-02" db="EMBL/GenBank/DDBJ databases">
        <title>Rhizophora mucronata_Transcriptome.</title>
        <authorList>
            <person name="Meera S.P."/>
            <person name="Sreeshan A."/>
            <person name="Augustine A."/>
        </authorList>
    </citation>
    <scope>NUCLEOTIDE SEQUENCE</scope>
    <source>
        <tissue evidence="1">Leaf</tissue>
    </source>
</reference>
<sequence length="15" mass="1796">MCMSITLPKAFFFFI</sequence>
<protein>
    <submittedName>
        <fullName evidence="1">Uncharacterized protein</fullName>
    </submittedName>
</protein>
<accession>A0A2P2P7B2</accession>
<name>A0A2P2P7B2_RHIMU</name>
<organism evidence="1">
    <name type="scientific">Rhizophora mucronata</name>
    <name type="common">Asiatic mangrove</name>
    <dbReference type="NCBI Taxonomy" id="61149"/>
    <lineage>
        <taxon>Eukaryota</taxon>
        <taxon>Viridiplantae</taxon>
        <taxon>Streptophyta</taxon>
        <taxon>Embryophyta</taxon>
        <taxon>Tracheophyta</taxon>
        <taxon>Spermatophyta</taxon>
        <taxon>Magnoliopsida</taxon>
        <taxon>eudicotyledons</taxon>
        <taxon>Gunneridae</taxon>
        <taxon>Pentapetalae</taxon>
        <taxon>rosids</taxon>
        <taxon>fabids</taxon>
        <taxon>Malpighiales</taxon>
        <taxon>Rhizophoraceae</taxon>
        <taxon>Rhizophora</taxon>
    </lineage>
</organism>
<dbReference type="EMBL" id="GGEC01070069">
    <property type="protein sequence ID" value="MBX50553.1"/>
    <property type="molecule type" value="Transcribed_RNA"/>
</dbReference>